<dbReference type="Pfam" id="PF08669">
    <property type="entry name" value="GCV_T_C"/>
    <property type="match status" value="1"/>
</dbReference>
<comment type="function">
    <text evidence="7">The glycine cleavage system catalyzes the degradation of glycine.</text>
</comment>
<feature type="binding site" evidence="8">
    <location>
        <position position="210"/>
    </location>
    <ligand>
        <name>substrate</name>
    </ligand>
</feature>
<evidence type="ECO:0000256" key="6">
    <source>
        <dbReference type="ARBA" id="ARBA00047665"/>
    </source>
</evidence>
<evidence type="ECO:0000259" key="9">
    <source>
        <dbReference type="Pfam" id="PF01571"/>
    </source>
</evidence>
<dbReference type="Gene3D" id="4.10.1250.10">
    <property type="entry name" value="Aminomethyltransferase fragment"/>
    <property type="match status" value="1"/>
</dbReference>
<dbReference type="NCBIfam" id="NF001567">
    <property type="entry name" value="PRK00389.1"/>
    <property type="match status" value="1"/>
</dbReference>
<evidence type="ECO:0000256" key="3">
    <source>
        <dbReference type="ARBA" id="ARBA00022576"/>
    </source>
</evidence>
<evidence type="ECO:0000256" key="8">
    <source>
        <dbReference type="PIRSR" id="PIRSR006487-1"/>
    </source>
</evidence>
<dbReference type="NCBIfam" id="TIGR00528">
    <property type="entry name" value="gcvT"/>
    <property type="match status" value="1"/>
</dbReference>
<proteinExistence type="inferred from homology"/>
<organism evidence="11 12">
    <name type="scientific">Petrachloros mirabilis ULC683</name>
    <dbReference type="NCBI Taxonomy" id="2781853"/>
    <lineage>
        <taxon>Bacteria</taxon>
        <taxon>Bacillati</taxon>
        <taxon>Cyanobacteriota</taxon>
        <taxon>Cyanophyceae</taxon>
        <taxon>Synechococcales</taxon>
        <taxon>Petrachlorosaceae</taxon>
        <taxon>Petrachloros</taxon>
        <taxon>Petrachloros mirabilis</taxon>
    </lineage>
</organism>
<dbReference type="EC" id="2.1.2.10" evidence="2 7"/>
<dbReference type="InterPro" id="IPR027266">
    <property type="entry name" value="TrmE/GcvT-like"/>
</dbReference>
<dbReference type="InterPro" id="IPR029043">
    <property type="entry name" value="GcvT/YgfZ_C"/>
</dbReference>
<dbReference type="GO" id="GO:0019464">
    <property type="term" value="P:glycine decarboxylation via glycine cleavage system"/>
    <property type="evidence" value="ECO:0007669"/>
    <property type="project" value="UniProtKB-UniRule"/>
</dbReference>
<dbReference type="PANTHER" id="PTHR43757">
    <property type="entry name" value="AMINOMETHYLTRANSFERASE"/>
    <property type="match status" value="1"/>
</dbReference>
<dbReference type="SUPFAM" id="SSF103025">
    <property type="entry name" value="Folate-binding domain"/>
    <property type="match status" value="1"/>
</dbReference>
<dbReference type="Proteomes" id="UP000607397">
    <property type="component" value="Unassembled WGS sequence"/>
</dbReference>
<evidence type="ECO:0000259" key="10">
    <source>
        <dbReference type="Pfam" id="PF08669"/>
    </source>
</evidence>
<dbReference type="InterPro" id="IPR028896">
    <property type="entry name" value="GcvT/YgfZ/DmdA"/>
</dbReference>
<comment type="similarity">
    <text evidence="1 7">Belongs to the GcvT family.</text>
</comment>
<dbReference type="InterPro" id="IPR022903">
    <property type="entry name" value="GcvT_bac"/>
</dbReference>
<dbReference type="PANTHER" id="PTHR43757:SF2">
    <property type="entry name" value="AMINOMETHYLTRANSFERASE, MITOCHONDRIAL"/>
    <property type="match status" value="1"/>
</dbReference>
<dbReference type="PIRSF" id="PIRSF006487">
    <property type="entry name" value="GcvT"/>
    <property type="match status" value="1"/>
</dbReference>
<reference evidence="11" key="1">
    <citation type="submission" date="2019-12" db="EMBL/GenBank/DDBJ databases">
        <title>High-Quality draft genome sequences of three cyanobacteria isolated from the limestone walls of the Old Cathedral of Coimbra.</title>
        <authorList>
            <person name="Tiago I."/>
            <person name="Soares F."/>
            <person name="Portugal A."/>
        </authorList>
    </citation>
    <scope>NUCLEOTIDE SEQUENCE [LARGE SCALE GENOMIC DNA]</scope>
    <source>
        <strain evidence="11">C</strain>
    </source>
</reference>
<comment type="catalytic activity">
    <reaction evidence="6 7">
        <text>N(6)-[(R)-S(8)-aminomethyldihydrolipoyl]-L-lysyl-[protein] + (6S)-5,6,7,8-tetrahydrofolate = N(6)-[(R)-dihydrolipoyl]-L-lysyl-[protein] + (6R)-5,10-methylene-5,6,7,8-tetrahydrofolate + NH4(+)</text>
        <dbReference type="Rhea" id="RHEA:16945"/>
        <dbReference type="Rhea" id="RHEA-COMP:10475"/>
        <dbReference type="Rhea" id="RHEA-COMP:10492"/>
        <dbReference type="ChEBI" id="CHEBI:15636"/>
        <dbReference type="ChEBI" id="CHEBI:28938"/>
        <dbReference type="ChEBI" id="CHEBI:57453"/>
        <dbReference type="ChEBI" id="CHEBI:83100"/>
        <dbReference type="ChEBI" id="CHEBI:83143"/>
        <dbReference type="EC" id="2.1.2.10"/>
    </reaction>
</comment>
<dbReference type="InterPro" id="IPR006222">
    <property type="entry name" value="GCVT_N"/>
</dbReference>
<evidence type="ECO:0000313" key="12">
    <source>
        <dbReference type="Proteomes" id="UP000607397"/>
    </source>
</evidence>
<evidence type="ECO:0000313" key="11">
    <source>
        <dbReference type="EMBL" id="NCJ05909.1"/>
    </source>
</evidence>
<evidence type="ECO:0000256" key="7">
    <source>
        <dbReference type="HAMAP-Rule" id="MF_00259"/>
    </source>
</evidence>
<dbReference type="FunFam" id="3.30.70.1400:FF:000001">
    <property type="entry name" value="Aminomethyltransferase"/>
    <property type="match status" value="1"/>
</dbReference>
<accession>A0A8K1ZVJ5</accession>
<dbReference type="AlphaFoldDB" id="A0A8K1ZVJ5"/>
<dbReference type="HAMAP" id="MF_00259">
    <property type="entry name" value="GcvT"/>
    <property type="match status" value="1"/>
</dbReference>
<feature type="domain" description="Aminomethyltransferase C-terminal" evidence="10">
    <location>
        <begin position="292"/>
        <end position="380"/>
    </location>
</feature>
<dbReference type="Gene3D" id="3.30.70.1400">
    <property type="entry name" value="Aminomethyltransferase beta-barrel domains"/>
    <property type="match status" value="1"/>
</dbReference>
<name>A0A8K1ZVJ5_9CYAN</name>
<dbReference type="Pfam" id="PF01571">
    <property type="entry name" value="GCV_T"/>
    <property type="match status" value="1"/>
</dbReference>
<dbReference type="FunFam" id="4.10.1250.10:FF:000001">
    <property type="entry name" value="Aminomethyltransferase"/>
    <property type="match status" value="1"/>
</dbReference>
<comment type="subunit">
    <text evidence="7">The glycine cleavage system is composed of four proteins: P, T, L and H.</text>
</comment>
<dbReference type="Gene3D" id="3.30.1360.120">
    <property type="entry name" value="Probable tRNA modification gtpase trme, domain 1"/>
    <property type="match status" value="1"/>
</dbReference>
<dbReference type="GO" id="GO:0004047">
    <property type="term" value="F:aminomethyltransferase activity"/>
    <property type="evidence" value="ECO:0007669"/>
    <property type="project" value="UniProtKB-UniRule"/>
</dbReference>
<dbReference type="GO" id="GO:0005829">
    <property type="term" value="C:cytosol"/>
    <property type="evidence" value="ECO:0007669"/>
    <property type="project" value="TreeGrafter"/>
</dbReference>
<keyword evidence="12" id="KW-1185">Reference proteome</keyword>
<dbReference type="InterPro" id="IPR006223">
    <property type="entry name" value="GcvT"/>
</dbReference>
<dbReference type="Gene3D" id="2.40.30.110">
    <property type="entry name" value="Aminomethyltransferase beta-barrel domains"/>
    <property type="match status" value="1"/>
</dbReference>
<evidence type="ECO:0000256" key="4">
    <source>
        <dbReference type="ARBA" id="ARBA00022679"/>
    </source>
</evidence>
<sequence length="386" mass="42229">MAVESHLATPLQTTPLLACHQALKARTMPFGGWEMPVQYQGITAEHQAVRERSGMFDISHMGKFLLEGMDLIGQLQPLVPSDLSVLKPGQAKYTVFLNESGGILDDLIVYYHGQTNTGAQAITLIVNAATASQDLEWLRQHINLDTLTLEDVTPERVLIAVQGPEAIALLQTLTVVDLKQVSRYGHITGTILDKPAWFARTGYTGEDGFEIMVDATLGSLLWETLLAKGVQPCGLGARDTLRLEAAMALYGQDIDSTTSPLEAGLQWLVSWEKPDFIGRKALMTQKKQGVSRQLVGLQMDGRHIARHGYPVKALSTLSETPSEVSANSTGEVTSGSISPTLGYPIALAYVPTALSQIGQHLWVEIRGKDYPAQVVKRPFYRRTRTP</sequence>
<keyword evidence="3 7" id="KW-0032">Aminotransferase</keyword>
<dbReference type="EMBL" id="WVIC01000007">
    <property type="protein sequence ID" value="NCJ05909.1"/>
    <property type="molecule type" value="Genomic_DNA"/>
</dbReference>
<evidence type="ECO:0000256" key="1">
    <source>
        <dbReference type="ARBA" id="ARBA00008609"/>
    </source>
</evidence>
<dbReference type="FunFam" id="2.40.30.110:FF:000003">
    <property type="entry name" value="Aminomethyltransferase"/>
    <property type="match status" value="1"/>
</dbReference>
<evidence type="ECO:0000256" key="2">
    <source>
        <dbReference type="ARBA" id="ARBA00012616"/>
    </source>
</evidence>
<dbReference type="InterPro" id="IPR013977">
    <property type="entry name" value="GcvT_C"/>
</dbReference>
<feature type="domain" description="GCVT N-terminal" evidence="9">
    <location>
        <begin position="18"/>
        <end position="273"/>
    </location>
</feature>
<keyword evidence="4 7" id="KW-0808">Transferase</keyword>
<evidence type="ECO:0000256" key="5">
    <source>
        <dbReference type="ARBA" id="ARBA00031395"/>
    </source>
</evidence>
<comment type="caution">
    <text evidence="11">The sequence shown here is derived from an EMBL/GenBank/DDBJ whole genome shotgun (WGS) entry which is preliminary data.</text>
</comment>
<protein>
    <recommendedName>
        <fullName evidence="2 7">Aminomethyltransferase</fullName>
        <ecNumber evidence="2 7">2.1.2.10</ecNumber>
    </recommendedName>
    <alternativeName>
        <fullName evidence="5 7">Glycine cleavage system T protein</fullName>
    </alternativeName>
</protein>
<dbReference type="SUPFAM" id="SSF101790">
    <property type="entry name" value="Aminomethyltransferase beta-barrel domain"/>
    <property type="match status" value="1"/>
</dbReference>
<dbReference type="GO" id="GO:0005960">
    <property type="term" value="C:glycine cleavage complex"/>
    <property type="evidence" value="ECO:0007669"/>
    <property type="project" value="InterPro"/>
</dbReference>
<dbReference type="RefSeq" id="WP_161824383.1">
    <property type="nucleotide sequence ID" value="NZ_WVIC01000007.1"/>
</dbReference>
<gene>
    <name evidence="7 11" type="primary">gcvT</name>
    <name evidence="11" type="ORF">GS597_05155</name>
</gene>
<dbReference type="GO" id="GO:0008483">
    <property type="term" value="F:transaminase activity"/>
    <property type="evidence" value="ECO:0007669"/>
    <property type="project" value="UniProtKB-KW"/>
</dbReference>